<reference evidence="1 2" key="1">
    <citation type="journal article" date="2014" name="Int. J. Syst. Evol. Microbiol.">
        <title>Solimonas terrae sp. nov., isolated from soil.</title>
        <authorList>
            <person name="Kim S.J."/>
            <person name="Moon J.Y."/>
            <person name="Weon H.Y."/>
            <person name="Ahn J.H."/>
            <person name="Chen W.M."/>
            <person name="Kwon S.W."/>
        </authorList>
    </citation>
    <scope>NUCLEOTIDE SEQUENCE [LARGE SCALE GENOMIC DNA]</scope>
    <source>
        <strain evidence="1 2">KIS83-12</strain>
    </source>
</reference>
<evidence type="ECO:0000313" key="1">
    <source>
        <dbReference type="EMBL" id="NGY03920.1"/>
    </source>
</evidence>
<evidence type="ECO:0008006" key="3">
    <source>
        <dbReference type="Google" id="ProtNLM"/>
    </source>
</evidence>
<protein>
    <recommendedName>
        <fullName evidence="3">DUF2804 family protein</fullName>
    </recommendedName>
</protein>
<sequence length="348" mass="38354">MTLSPQQLSGGLALEKDLVLPGQPEHPEMRESVSVWLFDETGEFAFPRGGIEAESQSWDQRLLQANFSFADGRVLSGAGRGAAPSALDENGRPSIIGAGPLTLRCIEPFRRWSMCFDGPARDGHVTEQLDGRFRTGTVTTAVRLEVEMTMATPAWVQETPTDTSKMSAQEAANAQAMGLGYRFEHHFRAQGTIEIDGRRRAFRGTGTRIHRQSVRRLDGFFGHCWLSALFPDGRAFGCLAYPPRDGESEYSYNDAVVYQHGKLYPARIVKAPFLRRLVFEGDDVSVELQSELGHTHIKGVTALSTFRVGNPDIGGLNLQQGGARFTWDDQSAYGMVERSSHESLTTVG</sequence>
<comment type="caution">
    <text evidence="1">The sequence shown here is derived from an EMBL/GenBank/DDBJ whole genome shotgun (WGS) entry which is preliminary data.</text>
</comment>
<proteinExistence type="predicted"/>
<dbReference type="RefSeq" id="WP_166252170.1">
    <property type="nucleotide sequence ID" value="NZ_JAAMOW010000002.1"/>
</dbReference>
<organism evidence="1 2">
    <name type="scientific">Solimonas terrae</name>
    <dbReference type="NCBI Taxonomy" id="1396819"/>
    <lineage>
        <taxon>Bacteria</taxon>
        <taxon>Pseudomonadati</taxon>
        <taxon>Pseudomonadota</taxon>
        <taxon>Gammaproteobacteria</taxon>
        <taxon>Nevskiales</taxon>
        <taxon>Nevskiaceae</taxon>
        <taxon>Solimonas</taxon>
    </lineage>
</organism>
<dbReference type="AlphaFoldDB" id="A0A6M2BNL3"/>
<accession>A0A6M2BNL3</accession>
<name>A0A6M2BNL3_9GAMM</name>
<gene>
    <name evidence="1" type="ORF">G7Y85_04030</name>
</gene>
<keyword evidence="2" id="KW-1185">Reference proteome</keyword>
<dbReference type="Proteomes" id="UP000472676">
    <property type="component" value="Unassembled WGS sequence"/>
</dbReference>
<dbReference type="EMBL" id="JAAMOW010000002">
    <property type="protein sequence ID" value="NGY03920.1"/>
    <property type="molecule type" value="Genomic_DNA"/>
</dbReference>
<evidence type="ECO:0000313" key="2">
    <source>
        <dbReference type="Proteomes" id="UP000472676"/>
    </source>
</evidence>
<dbReference type="SUPFAM" id="SSF159245">
    <property type="entry name" value="AttH-like"/>
    <property type="match status" value="1"/>
</dbReference>